<dbReference type="CDD" id="cd22533">
    <property type="entry name" value="KH-II_YlqC-like"/>
    <property type="match status" value="1"/>
</dbReference>
<evidence type="ECO:0000313" key="5">
    <source>
        <dbReference type="Proteomes" id="UP000830116"/>
    </source>
</evidence>
<evidence type="ECO:0000256" key="2">
    <source>
        <dbReference type="ARBA" id="ARBA00022884"/>
    </source>
</evidence>
<keyword evidence="2 3" id="KW-0694">RNA-binding</keyword>
<dbReference type="InterPro" id="IPR020627">
    <property type="entry name" value="KhpA"/>
</dbReference>
<dbReference type="RefSeq" id="WP_243538380.1">
    <property type="nucleotide sequence ID" value="NZ_CP093442.1"/>
</dbReference>
<keyword evidence="3" id="KW-0133">Cell shape</keyword>
<evidence type="ECO:0000256" key="3">
    <source>
        <dbReference type="HAMAP-Rule" id="MF_00088"/>
    </source>
</evidence>
<protein>
    <recommendedName>
        <fullName evidence="3">RNA-binding protein KhpA</fullName>
    </recommendedName>
    <alternativeName>
        <fullName evidence="3">KH-domain protein A</fullName>
    </alternativeName>
</protein>
<keyword evidence="1 3" id="KW-0963">Cytoplasm</keyword>
<dbReference type="Proteomes" id="UP000830116">
    <property type="component" value="Chromosome"/>
</dbReference>
<keyword evidence="3" id="KW-0961">Cell wall biogenesis/degradation</keyword>
<reference evidence="4" key="1">
    <citation type="submission" date="2022-03" db="EMBL/GenBank/DDBJ databases">
        <title>Genome Identification and Characterization of new species Bdellovibrio reynosense LBG001 sp. nov. from a Mexico soil sample.</title>
        <authorList>
            <person name="Camilli A."/>
            <person name="Ajao Y."/>
            <person name="Guo X."/>
        </authorList>
    </citation>
    <scope>NUCLEOTIDE SEQUENCE</scope>
    <source>
        <strain evidence="4">LBG001</strain>
    </source>
</reference>
<dbReference type="HAMAP" id="MF_00088">
    <property type="entry name" value="KhpA"/>
    <property type="match status" value="1"/>
</dbReference>
<comment type="similarity">
    <text evidence="3">Belongs to the KhpA RNA-binding protein family.</text>
</comment>
<comment type="subcellular location">
    <subcellularLocation>
        <location evidence="3">Cytoplasm</location>
    </subcellularLocation>
</comment>
<comment type="subunit">
    <text evidence="3">Forms a complex with KhpB.</text>
</comment>
<gene>
    <name evidence="3" type="primary">khpA</name>
    <name evidence="4" type="ORF">MNR06_02260</name>
</gene>
<sequence>MSDLKVIKKRSDNNLLEVDLDEAREDGRDLLERVIKGIVDYPESVAVSFSVGDKTTVYKVECDKKCLGQVIGSKGKNITGVRAVIAATLARKGIRAIVEIPYHIIET</sequence>
<accession>A0ABY4C9Y5</accession>
<dbReference type="Pfam" id="PF13083">
    <property type="entry name" value="KH_KhpA-B"/>
    <property type="match status" value="1"/>
</dbReference>
<proteinExistence type="inferred from homology"/>
<dbReference type="PANTHER" id="PTHR34654:SF1">
    <property type="entry name" value="RNA-BINDING PROTEIN KHPA"/>
    <property type="match status" value="1"/>
</dbReference>
<keyword evidence="5" id="KW-1185">Reference proteome</keyword>
<evidence type="ECO:0000313" key="4">
    <source>
        <dbReference type="EMBL" id="UOF01776.1"/>
    </source>
</evidence>
<comment type="function">
    <text evidence="3">A probable RNA chaperone. Forms a complex with KhpB which binds to cellular RNA and controls its expression. Plays a role in peptidoglycan (PG) homeostasis and cell length regulation.</text>
</comment>
<evidence type="ECO:0000256" key="1">
    <source>
        <dbReference type="ARBA" id="ARBA00022490"/>
    </source>
</evidence>
<dbReference type="EMBL" id="CP093442">
    <property type="protein sequence ID" value="UOF01776.1"/>
    <property type="molecule type" value="Genomic_DNA"/>
</dbReference>
<name>A0ABY4C9Y5_9BACT</name>
<keyword evidence="3" id="KW-0143">Chaperone</keyword>
<organism evidence="4 5">
    <name type="scientific">Bdellovibrio reynosensis</name>
    <dbReference type="NCBI Taxonomy" id="2835041"/>
    <lineage>
        <taxon>Bacteria</taxon>
        <taxon>Pseudomonadati</taxon>
        <taxon>Bdellovibrionota</taxon>
        <taxon>Bdellovibrionia</taxon>
        <taxon>Bdellovibrionales</taxon>
        <taxon>Pseudobdellovibrionaceae</taxon>
        <taxon>Bdellovibrio</taxon>
    </lineage>
</organism>
<dbReference type="PANTHER" id="PTHR34654">
    <property type="entry name" value="UPF0109 PROTEIN SCO5592"/>
    <property type="match status" value="1"/>
</dbReference>